<dbReference type="Proteomes" id="UP000799118">
    <property type="component" value="Unassembled WGS sequence"/>
</dbReference>
<sequence>MSERAVPTLMAEFTPRSTKRPYYEDKDKDANNGTSSMHVTNQPSSNNTPSKVAGPSFSPSRFSIPATPNLQEFVFQQGLPLYTDDIRRFPVHLMPDATRSGCDIQTAPGAEYHTGPTSREASSLIADSTNILYLQEPSLSTFVGSDVSGLEIPMQAQALFNNGPSKDPWDDWDAYIATVDELLRSLNGAS</sequence>
<evidence type="ECO:0000313" key="2">
    <source>
        <dbReference type="EMBL" id="KAE9408004.1"/>
    </source>
</evidence>
<accession>A0A6A4IGV5</accession>
<gene>
    <name evidence="2" type="ORF">BT96DRAFT_914340</name>
</gene>
<protein>
    <submittedName>
        <fullName evidence="2">Uncharacterized protein</fullName>
    </submittedName>
</protein>
<evidence type="ECO:0000256" key="1">
    <source>
        <dbReference type="SAM" id="MobiDB-lite"/>
    </source>
</evidence>
<dbReference type="AlphaFoldDB" id="A0A6A4IGV5"/>
<feature type="compositionally biased region" description="Basic and acidic residues" evidence="1">
    <location>
        <begin position="21"/>
        <end position="30"/>
    </location>
</feature>
<feature type="region of interest" description="Disordered" evidence="1">
    <location>
        <begin position="1"/>
        <end position="60"/>
    </location>
</feature>
<dbReference type="OrthoDB" id="3107191at2759"/>
<proteinExistence type="predicted"/>
<name>A0A6A4IGV5_9AGAR</name>
<feature type="compositionally biased region" description="Polar residues" evidence="1">
    <location>
        <begin position="31"/>
        <end position="50"/>
    </location>
</feature>
<keyword evidence="3" id="KW-1185">Reference proteome</keyword>
<dbReference type="EMBL" id="ML769393">
    <property type="protein sequence ID" value="KAE9408004.1"/>
    <property type="molecule type" value="Genomic_DNA"/>
</dbReference>
<organism evidence="2 3">
    <name type="scientific">Gymnopus androsaceus JB14</name>
    <dbReference type="NCBI Taxonomy" id="1447944"/>
    <lineage>
        <taxon>Eukaryota</taxon>
        <taxon>Fungi</taxon>
        <taxon>Dikarya</taxon>
        <taxon>Basidiomycota</taxon>
        <taxon>Agaricomycotina</taxon>
        <taxon>Agaricomycetes</taxon>
        <taxon>Agaricomycetidae</taxon>
        <taxon>Agaricales</taxon>
        <taxon>Marasmiineae</taxon>
        <taxon>Omphalotaceae</taxon>
        <taxon>Gymnopus</taxon>
    </lineage>
</organism>
<reference evidence="2" key="1">
    <citation type="journal article" date="2019" name="Environ. Microbiol.">
        <title>Fungal ecological strategies reflected in gene transcription - a case study of two litter decomposers.</title>
        <authorList>
            <person name="Barbi F."/>
            <person name="Kohler A."/>
            <person name="Barry K."/>
            <person name="Baskaran P."/>
            <person name="Daum C."/>
            <person name="Fauchery L."/>
            <person name="Ihrmark K."/>
            <person name="Kuo A."/>
            <person name="LaButti K."/>
            <person name="Lipzen A."/>
            <person name="Morin E."/>
            <person name="Grigoriev I.V."/>
            <person name="Henrissat B."/>
            <person name="Lindahl B."/>
            <person name="Martin F."/>
        </authorList>
    </citation>
    <scope>NUCLEOTIDE SEQUENCE</scope>
    <source>
        <strain evidence="2">JB14</strain>
    </source>
</reference>
<evidence type="ECO:0000313" key="3">
    <source>
        <dbReference type="Proteomes" id="UP000799118"/>
    </source>
</evidence>